<accession>A0A1I2A8P9</accession>
<dbReference type="OrthoDB" id="9815802at2"/>
<name>A0A1I2A8P9_9BACT</name>
<protein>
    <recommendedName>
        <fullName evidence="4">Cell surface protein SprA</fullName>
    </recommendedName>
</protein>
<dbReference type="RefSeq" id="WP_091538225.1">
    <property type="nucleotide sequence ID" value="NZ_FONY01000001.1"/>
</dbReference>
<sequence>MLKYFCIIFLCLSTSLANAQLSNKRCKWLIINYQLSINNNQTTNNLKQSQTTNNQQPQTISNKIVFTLDTLSLVPDSIKIISILPKKQEIKLSYSLTTNELTLEGENLALIDSILICYRVFPFLFSKTHYKRSQTLYDSGFYTLKNKENFQSPLLQQVQEREELFSYEGLSKSGSLTRGISFGNRQDVFVNSALNLQLDGKISPDIHLTAVMTDQNVPFQPEGNTQQLQEFDRVFIKLSHKAVSLSAGDVVLQNSPSQFLRFYKNVLGGLIETNYGAAVDSTKKLAEQNLPKNRANSKLGFAVAKGQFYSYQVPINEGVQGPYRLRGQGNERFIIIIANSEKVYVDGRLLMRGFNYDYVIDYNTAEITFTPKVIITQFTRVRVDFEYSTQNYSRTILTASHQQEIGKLSLFGSFYREKDNPNNPILAQLDTANRRLLSEIGDDLTLAVAQSAVRVPDFQEDRILYTEKDTILNGTIKKIYVRAKRGDSPLYNVSFSEVGLGNGDYEIGSPTANGREYQWVGSGQGSYSPVRQLPAPNQKQMTVLGASYQVRQNEKVFVETALSNHDNNLFSAKSTLPNEGWAVKVGYMGERELLVKTPTTARTALPPAPSPKERGQGVGQTMLSYSIDYEYDNSYFRPIDRFRYVEFDRDWSANTDLPNSEHILNASIGLKKDFNNFISLKHTRRNRGTQVNGFQQYIDGAWSWKRFFVRSNFFLMKNQQDSARADWVRWLTDISHKSKHLVTGYVYSIDKNAVRQSANDSIFATAMNFDEHKFYLKNGDSTKWQYGADYSFREDNTPQNGELAKAFRANTFNINLRRQTTSQLFNLQFTYRKFDNLQKNSTPTQIPEETIMNRLDWNFDLGKGIVKSEFTLVNGTGRELRREFVYLQVNPGTGTHTWRDDNGDGVQQLNEFYLAINPDEKNYVKFFTPTDEYLLAYTNNFSYRLNFNPPRTWLKTKGFKRFISKLSSVTSWTINRRTTDSDLLPRFAPFISVADEGKLLSDLANLRTTFFYDRTATKFGADFTFLQNTNKQLLTNGFEARSQSELQFNARYNLAATWNVRLLLADESKSNRSDFLENRNYVIKNHKFRPEISYQPSQNLRFTLTYFFQNKQNTLGETGEKATLNELSLESRIAKATSRTISARMRYVNIAYNGQSNSPLGYEMLEALQVGQNVQWSVNWQQRLSNGLQLIFQYEGRKSESNAVVHIGRMQVSALF</sequence>
<keyword evidence="1" id="KW-0732">Signal</keyword>
<organism evidence="2 3">
    <name type="scientific">Thermoflexibacter ruber</name>
    <dbReference type="NCBI Taxonomy" id="1003"/>
    <lineage>
        <taxon>Bacteria</taxon>
        <taxon>Pseudomonadati</taxon>
        <taxon>Bacteroidota</taxon>
        <taxon>Cytophagia</taxon>
        <taxon>Cytophagales</taxon>
        <taxon>Thermoflexibacteraceae</taxon>
        <taxon>Thermoflexibacter</taxon>
    </lineage>
</organism>
<dbReference type="STRING" id="1003.SAMN04488541_100168"/>
<evidence type="ECO:0000313" key="3">
    <source>
        <dbReference type="Proteomes" id="UP000199513"/>
    </source>
</evidence>
<evidence type="ECO:0000256" key="1">
    <source>
        <dbReference type="SAM" id="SignalP"/>
    </source>
</evidence>
<dbReference type="AlphaFoldDB" id="A0A1I2A8P9"/>
<feature type="chain" id="PRO_5011778662" description="Cell surface protein SprA" evidence="1">
    <location>
        <begin position="20"/>
        <end position="1216"/>
    </location>
</feature>
<evidence type="ECO:0008006" key="4">
    <source>
        <dbReference type="Google" id="ProtNLM"/>
    </source>
</evidence>
<evidence type="ECO:0000313" key="2">
    <source>
        <dbReference type="EMBL" id="SFE40109.1"/>
    </source>
</evidence>
<gene>
    <name evidence="2" type="ORF">SAMN04488541_100168</name>
</gene>
<proteinExistence type="predicted"/>
<keyword evidence="3" id="KW-1185">Reference proteome</keyword>
<dbReference type="Proteomes" id="UP000199513">
    <property type="component" value="Unassembled WGS sequence"/>
</dbReference>
<reference evidence="2 3" key="1">
    <citation type="submission" date="2016-10" db="EMBL/GenBank/DDBJ databases">
        <authorList>
            <person name="de Groot N.N."/>
        </authorList>
    </citation>
    <scope>NUCLEOTIDE SEQUENCE [LARGE SCALE GENOMIC DNA]</scope>
    <source>
        <strain>GEY</strain>
        <strain evidence="3">DSM 9560</strain>
    </source>
</reference>
<feature type="signal peptide" evidence="1">
    <location>
        <begin position="1"/>
        <end position="19"/>
    </location>
</feature>
<dbReference type="EMBL" id="FONY01000001">
    <property type="protein sequence ID" value="SFE40109.1"/>
    <property type="molecule type" value="Genomic_DNA"/>
</dbReference>